<evidence type="ECO:0000313" key="1">
    <source>
        <dbReference type="EMBL" id="ODJ88766.1"/>
    </source>
</evidence>
<dbReference type="Proteomes" id="UP000094769">
    <property type="component" value="Unassembled WGS sequence"/>
</dbReference>
<evidence type="ECO:0000313" key="2">
    <source>
        <dbReference type="Proteomes" id="UP000094769"/>
    </source>
</evidence>
<dbReference type="EMBL" id="MARB01000004">
    <property type="protein sequence ID" value="ODJ88766.1"/>
    <property type="molecule type" value="Genomic_DNA"/>
</dbReference>
<organism evidence="1 2">
    <name type="scientific">Candidatus Thiodiazotropha endolucinida</name>
    <dbReference type="NCBI Taxonomy" id="1655433"/>
    <lineage>
        <taxon>Bacteria</taxon>
        <taxon>Pseudomonadati</taxon>
        <taxon>Pseudomonadota</taxon>
        <taxon>Gammaproteobacteria</taxon>
        <taxon>Chromatiales</taxon>
        <taxon>Sedimenticolaceae</taxon>
        <taxon>Candidatus Thiodiazotropha</taxon>
    </lineage>
</organism>
<dbReference type="RefSeq" id="WP_154723002.1">
    <property type="nucleotide sequence ID" value="NZ_MARB01000004.1"/>
</dbReference>
<keyword evidence="2" id="KW-1185">Reference proteome</keyword>
<name>A0A7Z1AG93_9GAMM</name>
<reference evidence="1 2" key="1">
    <citation type="submission" date="2016-06" db="EMBL/GenBank/DDBJ databases">
        <title>Genome sequence of endosymbiont of Candidatus Endolucinida thiodiazotropha.</title>
        <authorList>
            <person name="Poehlein A."/>
            <person name="Koenig S."/>
            <person name="Heiden S.E."/>
            <person name="Thuermer A."/>
            <person name="Voget S."/>
            <person name="Daniel R."/>
            <person name="Markert S."/>
            <person name="Gros O."/>
            <person name="Schweder T."/>
        </authorList>
    </citation>
    <scope>NUCLEOTIDE SEQUENCE [LARGE SCALE GENOMIC DNA]</scope>
    <source>
        <strain evidence="1 2">COS</strain>
    </source>
</reference>
<protein>
    <submittedName>
        <fullName evidence="1">Uncharacterized protein</fullName>
    </submittedName>
</protein>
<sequence>MNYVKLFAISSDDRRDYYEKKISEHTPPINEHDREMIRMYQRFLDVNKLENVLISHH</sequence>
<gene>
    <name evidence="1" type="ORF">CODIS_08600</name>
</gene>
<dbReference type="AlphaFoldDB" id="A0A7Z1AG93"/>
<accession>A0A7Z1AG93</accession>
<proteinExistence type="predicted"/>
<comment type="caution">
    <text evidence="1">The sequence shown here is derived from an EMBL/GenBank/DDBJ whole genome shotgun (WGS) entry which is preliminary data.</text>
</comment>